<feature type="chain" id="PRO_5032440900" evidence="3">
    <location>
        <begin position="31"/>
        <end position="707"/>
    </location>
</feature>
<dbReference type="PRINTS" id="PR01805">
    <property type="entry name" value="VACJLIPOPROT"/>
</dbReference>
<reference evidence="4 5" key="1">
    <citation type="submission" date="2019-08" db="EMBL/GenBank/DDBJ databases">
        <title>In-depth cultivation of the pig gut microbiome towards novel bacterial diversity and tailored functional studies.</title>
        <authorList>
            <person name="Wylensek D."/>
            <person name="Hitch T.C.A."/>
            <person name="Clavel T."/>
        </authorList>
    </citation>
    <scope>NUCLEOTIDE SEQUENCE [LARGE SCALE GENOMIC DNA]</scope>
    <source>
        <strain evidence="4 5">BBE-744-WT-12</strain>
    </source>
</reference>
<keyword evidence="5" id="KW-1185">Reference proteome</keyword>
<dbReference type="SUPFAM" id="SSF53474">
    <property type="entry name" value="alpha/beta-Hydrolases"/>
    <property type="match status" value="1"/>
</dbReference>
<dbReference type="PANTHER" id="PTHR30035:SF3">
    <property type="entry name" value="INTERMEMBRANE PHOSPHOLIPID TRANSPORT SYSTEM LIPOPROTEIN MLAA"/>
    <property type="match status" value="1"/>
</dbReference>
<accession>A0A844G5S1</accession>
<keyword evidence="4" id="KW-0449">Lipoprotein</keyword>
<dbReference type="GO" id="GO:0120010">
    <property type="term" value="P:intermembrane phospholipid transfer"/>
    <property type="evidence" value="ECO:0007669"/>
    <property type="project" value="TreeGrafter"/>
</dbReference>
<gene>
    <name evidence="4" type="ORF">FYJ85_14415</name>
</gene>
<dbReference type="PROSITE" id="PS51257">
    <property type="entry name" value="PROKAR_LIPOPROTEIN"/>
    <property type="match status" value="1"/>
</dbReference>
<dbReference type="RefSeq" id="WP_106053693.1">
    <property type="nucleotide sequence ID" value="NZ_DBFCGB010000139.1"/>
</dbReference>
<organism evidence="4 5">
    <name type="scientific">Victivallis lenta</name>
    <dbReference type="NCBI Taxonomy" id="2606640"/>
    <lineage>
        <taxon>Bacteria</taxon>
        <taxon>Pseudomonadati</taxon>
        <taxon>Lentisphaerota</taxon>
        <taxon>Lentisphaeria</taxon>
        <taxon>Victivallales</taxon>
        <taxon>Victivallaceae</taxon>
        <taxon>Victivallis</taxon>
    </lineage>
</organism>
<dbReference type="Gene3D" id="3.40.50.1820">
    <property type="entry name" value="alpha/beta hydrolase"/>
    <property type="match status" value="1"/>
</dbReference>
<comment type="similarity">
    <text evidence="1">Belongs to the MlaA family.</text>
</comment>
<keyword evidence="2 3" id="KW-0732">Signal</keyword>
<evidence type="ECO:0000256" key="1">
    <source>
        <dbReference type="ARBA" id="ARBA00010634"/>
    </source>
</evidence>
<dbReference type="GO" id="GO:0016020">
    <property type="term" value="C:membrane"/>
    <property type="evidence" value="ECO:0007669"/>
    <property type="project" value="InterPro"/>
</dbReference>
<name>A0A844G5S1_9BACT</name>
<dbReference type="Proteomes" id="UP000435649">
    <property type="component" value="Unassembled WGS sequence"/>
</dbReference>
<evidence type="ECO:0000313" key="5">
    <source>
        <dbReference type="Proteomes" id="UP000435649"/>
    </source>
</evidence>
<proteinExistence type="inferred from homology"/>
<dbReference type="PANTHER" id="PTHR30035">
    <property type="entry name" value="LIPOPROTEIN VACJ-RELATED"/>
    <property type="match status" value="1"/>
</dbReference>
<dbReference type="InterPro" id="IPR029058">
    <property type="entry name" value="AB_hydrolase_fold"/>
</dbReference>
<feature type="signal peptide" evidence="3">
    <location>
        <begin position="1"/>
        <end position="30"/>
    </location>
</feature>
<dbReference type="Pfam" id="PF04333">
    <property type="entry name" value="MlaA"/>
    <property type="match status" value="1"/>
</dbReference>
<dbReference type="AlphaFoldDB" id="A0A844G5S1"/>
<evidence type="ECO:0000256" key="2">
    <source>
        <dbReference type="ARBA" id="ARBA00022729"/>
    </source>
</evidence>
<evidence type="ECO:0000256" key="3">
    <source>
        <dbReference type="SAM" id="SignalP"/>
    </source>
</evidence>
<dbReference type="InterPro" id="IPR007428">
    <property type="entry name" value="MlaA"/>
</dbReference>
<sequence length="707" mass="78958">MKNSWLRLTGGVLALILFAGCASTPEPAPAEGPWTPSELSFALSGNDPVEGFNRSMFAVTDFGMEYVVDPLGRVYTSILPRPAIEKFNNLCVNLEFPARAFSCLGRAEFGGAWDELCRFLINTTVGIAGLFDPAGAWFDIYSTESDFGQMFAAWGIGPGCTFILPFMASLNVRDGVGSIFDMAFDIKTYIPYAGYATALNRMVVAHRAYEKAVAGSADRYKTYHEMMLLRRQLQLKMYFYNALNAAAEARKAGIRPELPPDRPVAPKPEWVSAGWRTIPGFRPQSPVLDTMRVAMFQPQNDDDPWYFRLSVFNGDFTKKCDVREIRFGEELPALRYGYWHAENAAPETAEERLLAGENGGRPEKLLVLLPGIGGDYSGMTSTALAELFYRSGWSVAVLDSTFTWQFYLATGGVLPGFLPQDGENVRRAITLVLDDLKQEKLFNPFRSRITLMGYSFGAMHTLKVAELEQQSNRLCIDRYVAINPPVDLRYAMKQADALAGTGRDWDADKAVATVIEIAGKAMGAMQNRYPSYDPENPGEEPFNYGVPLSQEEADYLAALYFKTSMRGLLFTAHREKGLPALSTEYRWGRRTELYREIDRVGFEEYAEKFISPELAPLTLEELYAQSNLRAFGDSLAANPKVRVVHSADDFLLSGEDRRFLDRTFGGRLVWFDCGGHLGNLYVKSVQQTLLDLAETNNEPVITESVCK</sequence>
<comment type="caution">
    <text evidence="4">The sequence shown here is derived from an EMBL/GenBank/DDBJ whole genome shotgun (WGS) entry which is preliminary data.</text>
</comment>
<protein>
    <submittedName>
        <fullName evidence="4">VacJ family lipoprotein</fullName>
    </submittedName>
</protein>
<dbReference type="EMBL" id="VUNS01000016">
    <property type="protein sequence ID" value="MST98235.1"/>
    <property type="molecule type" value="Genomic_DNA"/>
</dbReference>
<evidence type="ECO:0000313" key="4">
    <source>
        <dbReference type="EMBL" id="MST98235.1"/>
    </source>
</evidence>